<keyword evidence="3" id="KW-1185">Reference proteome</keyword>
<protein>
    <submittedName>
        <fullName evidence="2">Uncharacterized protein</fullName>
    </submittedName>
</protein>
<dbReference type="AlphaFoldDB" id="A0A7G1KLC6"/>
<evidence type="ECO:0000313" key="3">
    <source>
        <dbReference type="Proteomes" id="UP000516173"/>
    </source>
</evidence>
<dbReference type="Proteomes" id="UP000516173">
    <property type="component" value="Chromosome"/>
</dbReference>
<proteinExistence type="predicted"/>
<keyword evidence="1" id="KW-0812">Transmembrane</keyword>
<evidence type="ECO:0000313" key="2">
    <source>
        <dbReference type="EMBL" id="BCK56067.1"/>
    </source>
</evidence>
<keyword evidence="1" id="KW-1133">Transmembrane helix</keyword>
<organism evidence="2 3">
    <name type="scientific">Nocardia wallacei</name>
    <dbReference type="NCBI Taxonomy" id="480035"/>
    <lineage>
        <taxon>Bacteria</taxon>
        <taxon>Bacillati</taxon>
        <taxon>Actinomycetota</taxon>
        <taxon>Actinomycetes</taxon>
        <taxon>Mycobacteriales</taxon>
        <taxon>Nocardiaceae</taxon>
        <taxon>Nocardia</taxon>
    </lineage>
</organism>
<sequence>MAPGVREMSTTRRSSWLLTLVVLAAGIGIIDAATARTWDLVAVFGVIMALAVAAASGLPGGRRVLTLRPDLAHWLALRAAAAGEPPDRVADRAIAAYRAGMTDQEPHA</sequence>
<dbReference type="EMBL" id="AP023396">
    <property type="protein sequence ID" value="BCK56067.1"/>
    <property type="molecule type" value="Genomic_DNA"/>
</dbReference>
<feature type="transmembrane region" description="Helical" evidence="1">
    <location>
        <begin position="42"/>
        <end position="61"/>
    </location>
</feature>
<accession>A0A7G1KLC6</accession>
<name>A0A7G1KLC6_9NOCA</name>
<reference evidence="2 3" key="1">
    <citation type="submission" date="2020-08" db="EMBL/GenBank/DDBJ databases">
        <title>Genome Sequencing of Nocardia wallacei strain FMUON74 and assembly.</title>
        <authorList>
            <person name="Toyokawa M."/>
            <person name="Uesaka K."/>
        </authorList>
    </citation>
    <scope>NUCLEOTIDE SEQUENCE [LARGE SCALE GENOMIC DNA]</scope>
    <source>
        <strain evidence="2 3">FMUON74</strain>
    </source>
</reference>
<keyword evidence="1" id="KW-0472">Membrane</keyword>
<gene>
    <name evidence="2" type="ORF">NWFMUON74_38390</name>
</gene>
<dbReference type="KEGG" id="nwl:NWFMUON74_38390"/>
<evidence type="ECO:0000256" key="1">
    <source>
        <dbReference type="SAM" id="Phobius"/>
    </source>
</evidence>